<dbReference type="GeneID" id="68349878"/>
<evidence type="ECO:0000313" key="5">
    <source>
        <dbReference type="EMBL" id="KAH0968107.1"/>
    </source>
</evidence>
<comment type="similarity">
    <text evidence="1">Belongs to the Gfa family.</text>
</comment>
<organism evidence="5 6">
    <name type="scientific">Hirsutella rhossiliensis</name>
    <dbReference type="NCBI Taxonomy" id="111463"/>
    <lineage>
        <taxon>Eukaryota</taxon>
        <taxon>Fungi</taxon>
        <taxon>Dikarya</taxon>
        <taxon>Ascomycota</taxon>
        <taxon>Pezizomycotina</taxon>
        <taxon>Sordariomycetes</taxon>
        <taxon>Hypocreomycetidae</taxon>
        <taxon>Hypocreales</taxon>
        <taxon>Ophiocordycipitaceae</taxon>
        <taxon>Hirsutella</taxon>
    </lineage>
</organism>
<name>A0A9P8N7R9_9HYPO</name>
<dbReference type="PANTHER" id="PTHR28620">
    <property type="entry name" value="CENTROMERE PROTEIN V"/>
    <property type="match status" value="1"/>
</dbReference>
<keyword evidence="3" id="KW-0862">Zinc</keyword>
<evidence type="ECO:0000256" key="2">
    <source>
        <dbReference type="ARBA" id="ARBA00022723"/>
    </source>
</evidence>
<dbReference type="PROSITE" id="PS51891">
    <property type="entry name" value="CENP_V_GFA"/>
    <property type="match status" value="2"/>
</dbReference>
<keyword evidence="2" id="KW-0479">Metal-binding</keyword>
<proteinExistence type="inferred from homology"/>
<dbReference type="PANTHER" id="PTHR28620:SF1">
    <property type="entry name" value="CENP-V_GFA DOMAIN-CONTAINING PROTEIN"/>
    <property type="match status" value="1"/>
</dbReference>
<dbReference type="InterPro" id="IPR011057">
    <property type="entry name" value="Mss4-like_sf"/>
</dbReference>
<dbReference type="SUPFAM" id="SSF51316">
    <property type="entry name" value="Mss4-like"/>
    <property type="match status" value="2"/>
</dbReference>
<dbReference type="OrthoDB" id="2993351at2759"/>
<dbReference type="Pfam" id="PF04828">
    <property type="entry name" value="GFA"/>
    <property type="match status" value="2"/>
</dbReference>
<dbReference type="EMBL" id="JAIZPD010000001">
    <property type="protein sequence ID" value="KAH0968107.1"/>
    <property type="molecule type" value="Genomic_DNA"/>
</dbReference>
<dbReference type="Proteomes" id="UP000824596">
    <property type="component" value="Unassembled WGS sequence"/>
</dbReference>
<dbReference type="InterPro" id="IPR052355">
    <property type="entry name" value="CENP-V-like"/>
</dbReference>
<dbReference type="Gene3D" id="2.170.150.70">
    <property type="match status" value="2"/>
</dbReference>
<reference evidence="5" key="1">
    <citation type="submission" date="2021-09" db="EMBL/GenBank/DDBJ databases">
        <title>A high-quality genome of the endoparasitic fungus Hirsutella rhossiliensis with a comparison of Hirsutella genomes reveals transposable elements contributing to genome size variation.</title>
        <authorList>
            <person name="Lin R."/>
            <person name="Jiao Y."/>
            <person name="Sun X."/>
            <person name="Ling J."/>
            <person name="Xie B."/>
            <person name="Cheng X."/>
        </authorList>
    </citation>
    <scope>NUCLEOTIDE SEQUENCE</scope>
    <source>
        <strain evidence="5">HR02</strain>
    </source>
</reference>
<evidence type="ECO:0000259" key="4">
    <source>
        <dbReference type="PROSITE" id="PS51891"/>
    </source>
</evidence>
<dbReference type="GO" id="GO:0046872">
    <property type="term" value="F:metal ion binding"/>
    <property type="evidence" value="ECO:0007669"/>
    <property type="project" value="UniProtKB-KW"/>
</dbReference>
<accession>A0A9P8N7R9</accession>
<gene>
    <name evidence="5" type="ORF">HRG_00749</name>
</gene>
<evidence type="ECO:0000256" key="3">
    <source>
        <dbReference type="ARBA" id="ARBA00022833"/>
    </source>
</evidence>
<sequence>MRTYRGNCHCGAVVFEAELPEITSVHECNCSICHKKGYLGLFPHADAFRFVKGSDVDMTSYTFGPKKLVHKFCPTCATPLMAEFVDAPPEKRWVLNARAIQGLDLWNFPREHFDGTKLGDVYEPPAYQGALPSAAATDTDTKLYTGSCHCGRVGVALVSKPLDETFDERRVECNCSICERNAYYWIYPARSQVVLAGDEADIGRYAFARRFLTKTFCRVCGVAMTNDANPKQDEVPADLQAGLAEWTTKHHPVNLRVFPDVDLARLKPAERFDGATKLPPAYVNP</sequence>
<dbReference type="InterPro" id="IPR006913">
    <property type="entry name" value="CENP-V/GFA"/>
</dbReference>
<protein>
    <submittedName>
        <fullName evidence="5">Glutathione-dependent formaldehyde-activating gfa</fullName>
    </submittedName>
</protein>
<keyword evidence="6" id="KW-1185">Reference proteome</keyword>
<feature type="domain" description="CENP-V/GFA" evidence="4">
    <location>
        <begin position="144"/>
        <end position="247"/>
    </location>
</feature>
<feature type="domain" description="CENP-V/GFA" evidence="4">
    <location>
        <begin position="4"/>
        <end position="114"/>
    </location>
</feature>
<dbReference type="AlphaFoldDB" id="A0A9P8N7R9"/>
<dbReference type="GO" id="GO:0016846">
    <property type="term" value="F:carbon-sulfur lyase activity"/>
    <property type="evidence" value="ECO:0007669"/>
    <property type="project" value="InterPro"/>
</dbReference>
<evidence type="ECO:0000256" key="1">
    <source>
        <dbReference type="ARBA" id="ARBA00005495"/>
    </source>
</evidence>
<evidence type="ECO:0000313" key="6">
    <source>
        <dbReference type="Proteomes" id="UP000824596"/>
    </source>
</evidence>
<dbReference type="RefSeq" id="XP_044725620.1">
    <property type="nucleotide sequence ID" value="XM_044859220.1"/>
</dbReference>
<comment type="caution">
    <text evidence="5">The sequence shown here is derived from an EMBL/GenBank/DDBJ whole genome shotgun (WGS) entry which is preliminary data.</text>
</comment>